<dbReference type="Proteomes" id="UP000593943">
    <property type="component" value="Chromosome"/>
</dbReference>
<name>A0A261G0U2_9BIFI</name>
<proteinExistence type="predicted"/>
<evidence type="ECO:0000313" key="2">
    <source>
        <dbReference type="EMBL" id="QOL32866.1"/>
    </source>
</evidence>
<reference evidence="2 4" key="2">
    <citation type="submission" date="2020-10" db="EMBL/GenBank/DDBJ databases">
        <title>Genome sequencing of Bifidobacterium eulemuris_DSMZ_100216.</title>
        <authorList>
            <person name="Kim J."/>
        </authorList>
    </citation>
    <scope>NUCLEOTIDE SEQUENCE [LARGE SCALE GENOMIC DNA]</scope>
    <source>
        <strain evidence="2 4">DSM 100216</strain>
    </source>
</reference>
<dbReference type="EMBL" id="MWWZ01000013">
    <property type="protein sequence ID" value="OZG65049.1"/>
    <property type="molecule type" value="Genomic_DNA"/>
</dbReference>
<evidence type="ECO:0000313" key="3">
    <source>
        <dbReference type="Proteomes" id="UP000216057"/>
    </source>
</evidence>
<dbReference type="RefSeq" id="WP_094637564.1">
    <property type="nucleotide sequence ID" value="NZ_CP062938.1"/>
</dbReference>
<evidence type="ECO:0000313" key="4">
    <source>
        <dbReference type="Proteomes" id="UP000593943"/>
    </source>
</evidence>
<reference evidence="1 3" key="1">
    <citation type="journal article" date="2017" name="BMC Genomics">
        <title>Comparative genomic and phylogenomic analyses of the Bifidobacteriaceae family.</title>
        <authorList>
            <person name="Lugli G.A."/>
            <person name="Milani C."/>
            <person name="Turroni F."/>
            <person name="Duranti S."/>
            <person name="Mancabelli L."/>
            <person name="Mangifesta M."/>
            <person name="Ferrario C."/>
            <person name="Modesto M."/>
            <person name="Mattarelli P."/>
            <person name="Jiri K."/>
            <person name="van Sinderen D."/>
            <person name="Ventura M."/>
        </authorList>
    </citation>
    <scope>NUCLEOTIDE SEQUENCE [LARGE SCALE GENOMIC DNA]</scope>
    <source>
        <strain evidence="1 3">DSM 100216</strain>
    </source>
</reference>
<gene>
    <name evidence="2" type="ORF">BE0216_10780</name>
    <name evidence="1" type="ORF">BEUL_2059</name>
</gene>
<dbReference type="OrthoDB" id="3251267at2"/>
<dbReference type="Proteomes" id="UP000216057">
    <property type="component" value="Unassembled WGS sequence"/>
</dbReference>
<dbReference type="AlphaFoldDB" id="A0A261G0U2"/>
<evidence type="ECO:0000313" key="1">
    <source>
        <dbReference type="EMBL" id="OZG65049.1"/>
    </source>
</evidence>
<organism evidence="1 3">
    <name type="scientific">Bifidobacterium eulemuris</name>
    <dbReference type="NCBI Taxonomy" id="1765219"/>
    <lineage>
        <taxon>Bacteria</taxon>
        <taxon>Bacillati</taxon>
        <taxon>Actinomycetota</taxon>
        <taxon>Actinomycetes</taxon>
        <taxon>Bifidobacteriales</taxon>
        <taxon>Bifidobacteriaceae</taxon>
        <taxon>Bifidobacterium</taxon>
    </lineage>
</organism>
<protein>
    <recommendedName>
        <fullName evidence="5">CRISPR-associated protein Csb3</fullName>
    </recommendedName>
</protein>
<evidence type="ECO:0008006" key="5">
    <source>
        <dbReference type="Google" id="ProtNLM"/>
    </source>
</evidence>
<dbReference type="EMBL" id="CP062938">
    <property type="protein sequence ID" value="QOL32866.1"/>
    <property type="molecule type" value="Genomic_DNA"/>
</dbReference>
<keyword evidence="4" id="KW-1185">Reference proteome</keyword>
<dbReference type="KEGG" id="beu:BE0216_10780"/>
<sequence>MSELVLPVDVHDAFDHLMLVGLASILEDSWHETCLLRWRDFRSAEISADRAFTPDDVAQVVSDHAKRWAQSPWLRAKGNYTADNKESSIHATLSPRLSGLSESGGWSKLQRDRHEVIDALQTVGDRRYVGALGEPSYWSGRGSNKQLQSDSGASRWEMVTRNKGQEFVGGRLLPLSHVVADFSVDRIRDGLLGNLTKDELNSDKSDSRTATGLHRPQATDNARAWCALMGVAAFPHMVTTSTKNRDATAGLMQMAGKRRFAVLPVCDSPWTLSKYRSVVRSAAMVRAGTELVDRGVLLSGHTEEGISISNGWLKEKGVVACVVFKQYMSDNASAPERWLERGQLYSVS</sequence>
<accession>A0A261G0U2</accession>